<dbReference type="EMBL" id="JAACJM010000006">
    <property type="protein sequence ID" value="KAF5372216.1"/>
    <property type="molecule type" value="Genomic_DNA"/>
</dbReference>
<sequence length="398" mass="45185">MDPLNTHSVLVKALSDSQSRVQELEELLRERETSMSEMDSLKVKLRQSKELNEAFRAELASLRTAQNVKKEDSINVFEESKLYQQMSAQLEASNKERDEATAQVEANTQMFIEKTDRFRTKKRNYKEKIKQLEEQLKSQDPSSPPSPANDTENSHYSPVPSPEPELLQQPQINLVIREYLSGLPAVVAPAMYDKSRVPVAAHMNRNQLIQLLQFTISERYWSPADIFFFPGRTYRASPQQHVMAFTVATQMIPNSDHRITSNFERLRGETGELFIAENNNIFYAGRCKAIDLAHLAPAGCKLFRALSLRKLVDSAYPPGDIPHDYPSRDALSGMIKAGQLSLDVIGLQCIGFDSSVYQKLSDHYNNERNIKFQLNKRKSVEAASEASASSHKSKRFKV</sequence>
<dbReference type="AlphaFoldDB" id="A0A8H5LWT1"/>
<dbReference type="Proteomes" id="UP000559256">
    <property type="component" value="Unassembled WGS sequence"/>
</dbReference>
<evidence type="ECO:0000313" key="2">
    <source>
        <dbReference type="EMBL" id="KAF5372216.1"/>
    </source>
</evidence>
<dbReference type="OrthoDB" id="3060478at2759"/>
<organism evidence="2 3">
    <name type="scientific">Tetrapyrgos nigripes</name>
    <dbReference type="NCBI Taxonomy" id="182062"/>
    <lineage>
        <taxon>Eukaryota</taxon>
        <taxon>Fungi</taxon>
        <taxon>Dikarya</taxon>
        <taxon>Basidiomycota</taxon>
        <taxon>Agaricomycotina</taxon>
        <taxon>Agaricomycetes</taxon>
        <taxon>Agaricomycetidae</taxon>
        <taxon>Agaricales</taxon>
        <taxon>Marasmiineae</taxon>
        <taxon>Marasmiaceae</taxon>
        <taxon>Tetrapyrgos</taxon>
    </lineage>
</organism>
<feature type="region of interest" description="Disordered" evidence="1">
    <location>
        <begin position="89"/>
        <end position="108"/>
    </location>
</feature>
<evidence type="ECO:0000313" key="3">
    <source>
        <dbReference type="Proteomes" id="UP000559256"/>
    </source>
</evidence>
<comment type="caution">
    <text evidence="2">The sequence shown here is derived from an EMBL/GenBank/DDBJ whole genome shotgun (WGS) entry which is preliminary data.</text>
</comment>
<name>A0A8H5LWT1_9AGAR</name>
<gene>
    <name evidence="2" type="ORF">D9758_004933</name>
</gene>
<proteinExistence type="predicted"/>
<feature type="region of interest" description="Disordered" evidence="1">
    <location>
        <begin position="133"/>
        <end position="164"/>
    </location>
</feature>
<accession>A0A8H5LWT1</accession>
<evidence type="ECO:0000256" key="1">
    <source>
        <dbReference type="SAM" id="MobiDB-lite"/>
    </source>
</evidence>
<reference evidence="2 3" key="1">
    <citation type="journal article" date="2020" name="ISME J.">
        <title>Uncovering the hidden diversity of litter-decomposition mechanisms in mushroom-forming fungi.</title>
        <authorList>
            <person name="Floudas D."/>
            <person name="Bentzer J."/>
            <person name="Ahren D."/>
            <person name="Johansson T."/>
            <person name="Persson P."/>
            <person name="Tunlid A."/>
        </authorList>
    </citation>
    <scope>NUCLEOTIDE SEQUENCE [LARGE SCALE GENOMIC DNA]</scope>
    <source>
        <strain evidence="2 3">CBS 291.85</strain>
    </source>
</reference>
<keyword evidence="3" id="KW-1185">Reference proteome</keyword>
<protein>
    <submittedName>
        <fullName evidence="2">Uncharacterized protein</fullName>
    </submittedName>
</protein>